<sequence length="289" mass="31575">MTSLATKTPAEIDTEIARVTAAIYAHHAKAEQTQREKARAIEHMNAGAQFVTPDTLARQRENIAELQHRIDRAYDDAAQLSARDLRPLLDEFDRRGGWTRYYLVDNTNGHLHTTQRCRNTYASTQWYWVTELSGATAAEAVDAAGSLSCLTCFPDQRAIIESGRPSRIQSPNQRKTREEREAAAAAKAAKAAAAAAKAISNPDGTPLVIPDYVGTRTLKTETAAHRAALQAAGDLLLYPNSSYADAMRETIRLCAAALAHKRGTTPETEQDAILAKAQAKYDRETAAAK</sequence>
<organism evidence="2 3">
    <name type="scientific">Amycolatopsis thermophila</name>
    <dbReference type="NCBI Taxonomy" id="206084"/>
    <lineage>
        <taxon>Bacteria</taxon>
        <taxon>Bacillati</taxon>
        <taxon>Actinomycetota</taxon>
        <taxon>Actinomycetes</taxon>
        <taxon>Pseudonocardiales</taxon>
        <taxon>Pseudonocardiaceae</taxon>
        <taxon>Amycolatopsis</taxon>
    </lineage>
</organism>
<keyword evidence="1" id="KW-0175">Coiled coil</keyword>
<keyword evidence="3" id="KW-1185">Reference proteome</keyword>
<dbReference type="Proteomes" id="UP001229651">
    <property type="component" value="Unassembled WGS sequence"/>
</dbReference>
<reference evidence="2 3" key="1">
    <citation type="submission" date="2023-07" db="EMBL/GenBank/DDBJ databases">
        <title>Sequencing the genomes of 1000 actinobacteria strains.</title>
        <authorList>
            <person name="Klenk H.-P."/>
        </authorList>
    </citation>
    <scope>NUCLEOTIDE SEQUENCE [LARGE SCALE GENOMIC DNA]</scope>
    <source>
        <strain evidence="2 3">DSM 45805</strain>
    </source>
</reference>
<dbReference type="RefSeq" id="WP_306988427.1">
    <property type="nucleotide sequence ID" value="NZ_JAUSUT010000001.1"/>
</dbReference>
<proteinExistence type="predicted"/>
<protein>
    <submittedName>
        <fullName evidence="2">Uncharacterized protein</fullName>
    </submittedName>
</protein>
<name>A0ABU0EML3_9PSEU</name>
<comment type="caution">
    <text evidence="2">The sequence shown here is derived from an EMBL/GenBank/DDBJ whole genome shotgun (WGS) entry which is preliminary data.</text>
</comment>
<evidence type="ECO:0000313" key="2">
    <source>
        <dbReference type="EMBL" id="MDQ0376531.1"/>
    </source>
</evidence>
<feature type="coiled-coil region" evidence="1">
    <location>
        <begin position="56"/>
        <end position="83"/>
    </location>
</feature>
<dbReference type="EMBL" id="JAUSUT010000001">
    <property type="protein sequence ID" value="MDQ0376531.1"/>
    <property type="molecule type" value="Genomic_DNA"/>
</dbReference>
<gene>
    <name evidence="2" type="ORF">FB470_000525</name>
</gene>
<evidence type="ECO:0000313" key="3">
    <source>
        <dbReference type="Proteomes" id="UP001229651"/>
    </source>
</evidence>
<accession>A0ABU0EML3</accession>
<evidence type="ECO:0000256" key="1">
    <source>
        <dbReference type="SAM" id="Coils"/>
    </source>
</evidence>